<evidence type="ECO:0008006" key="3">
    <source>
        <dbReference type="Google" id="ProtNLM"/>
    </source>
</evidence>
<dbReference type="EMBL" id="BQNB010013619">
    <property type="protein sequence ID" value="GJT18186.1"/>
    <property type="molecule type" value="Genomic_DNA"/>
</dbReference>
<gene>
    <name evidence="1" type="ORF">Tco_0876892</name>
</gene>
<proteinExistence type="predicted"/>
<keyword evidence="2" id="KW-1185">Reference proteome</keyword>
<accession>A0ABQ5BTJ7</accession>
<evidence type="ECO:0000313" key="2">
    <source>
        <dbReference type="Proteomes" id="UP001151760"/>
    </source>
</evidence>
<name>A0ABQ5BTJ7_9ASTR</name>
<organism evidence="1 2">
    <name type="scientific">Tanacetum coccineum</name>
    <dbReference type="NCBI Taxonomy" id="301880"/>
    <lineage>
        <taxon>Eukaryota</taxon>
        <taxon>Viridiplantae</taxon>
        <taxon>Streptophyta</taxon>
        <taxon>Embryophyta</taxon>
        <taxon>Tracheophyta</taxon>
        <taxon>Spermatophyta</taxon>
        <taxon>Magnoliopsida</taxon>
        <taxon>eudicotyledons</taxon>
        <taxon>Gunneridae</taxon>
        <taxon>Pentapetalae</taxon>
        <taxon>asterids</taxon>
        <taxon>campanulids</taxon>
        <taxon>Asterales</taxon>
        <taxon>Asteraceae</taxon>
        <taxon>Asteroideae</taxon>
        <taxon>Anthemideae</taxon>
        <taxon>Anthemidinae</taxon>
        <taxon>Tanacetum</taxon>
    </lineage>
</organism>
<sequence length="198" mass="22306">MFDEYMEPHHVERPVSPAPAVSVPVNSAVYLPSGKTILLCCSSVDMIFVNVFAPKPSSEASSSEDLTMQDEIHEFDRLQVWELVPQPDCVMIIALKWIYKVKLDEYGDVLKNKASIEAIESLSQLPPVKNGPSVKWIFKTTFLNGSLKQVLGVVDTVHDFLWTKLFQGAVRSTLFIRKQAKYSSCSIYVDDIILARRP</sequence>
<protein>
    <recommendedName>
        <fullName evidence="3">Reverse transcriptase Ty1/copia-type domain-containing protein</fullName>
    </recommendedName>
</protein>
<comment type="caution">
    <text evidence="1">The sequence shown here is derived from an EMBL/GenBank/DDBJ whole genome shotgun (WGS) entry which is preliminary data.</text>
</comment>
<evidence type="ECO:0000313" key="1">
    <source>
        <dbReference type="EMBL" id="GJT18186.1"/>
    </source>
</evidence>
<reference evidence="1" key="1">
    <citation type="journal article" date="2022" name="Int. J. Mol. Sci.">
        <title>Draft Genome of Tanacetum Coccineum: Genomic Comparison of Closely Related Tanacetum-Family Plants.</title>
        <authorList>
            <person name="Yamashiro T."/>
            <person name="Shiraishi A."/>
            <person name="Nakayama K."/>
            <person name="Satake H."/>
        </authorList>
    </citation>
    <scope>NUCLEOTIDE SEQUENCE</scope>
</reference>
<dbReference type="Proteomes" id="UP001151760">
    <property type="component" value="Unassembled WGS sequence"/>
</dbReference>
<reference evidence="1" key="2">
    <citation type="submission" date="2022-01" db="EMBL/GenBank/DDBJ databases">
        <authorList>
            <person name="Yamashiro T."/>
            <person name="Shiraishi A."/>
            <person name="Satake H."/>
            <person name="Nakayama K."/>
        </authorList>
    </citation>
    <scope>NUCLEOTIDE SEQUENCE</scope>
</reference>